<dbReference type="PANTHER" id="PTHR11977:SF120">
    <property type="entry name" value="ACTIN FILAMENT BUNDLING PROTEIN P-115-ABP"/>
    <property type="match status" value="1"/>
</dbReference>
<dbReference type="Proteomes" id="UP001374535">
    <property type="component" value="Chromosome 3"/>
</dbReference>
<dbReference type="GO" id="GO:0051014">
    <property type="term" value="P:actin filament severing"/>
    <property type="evidence" value="ECO:0007669"/>
    <property type="project" value="TreeGrafter"/>
</dbReference>
<dbReference type="Pfam" id="PF01019">
    <property type="entry name" value="G_glu_transpept"/>
    <property type="match status" value="1"/>
</dbReference>
<dbReference type="GO" id="GO:0051015">
    <property type="term" value="F:actin filament binding"/>
    <property type="evidence" value="ECO:0007669"/>
    <property type="project" value="InterPro"/>
</dbReference>
<protein>
    <recommendedName>
        <fullName evidence="2">Gelsolin-like domain-containing protein</fullName>
    </recommendedName>
</protein>
<dbReference type="InterPro" id="IPR029006">
    <property type="entry name" value="ADF-H/Gelsolin-like_dom_sf"/>
</dbReference>
<dbReference type="EMBL" id="CP144698">
    <property type="protein sequence ID" value="WVZ16168.1"/>
    <property type="molecule type" value="Genomic_DNA"/>
</dbReference>
<dbReference type="PRINTS" id="PR00597">
    <property type="entry name" value="GELSOLIN"/>
</dbReference>
<dbReference type="Gene3D" id="3.40.50.300">
    <property type="entry name" value="P-loop containing nucleotide triphosphate hydrolases"/>
    <property type="match status" value="1"/>
</dbReference>
<evidence type="ECO:0000313" key="4">
    <source>
        <dbReference type="Proteomes" id="UP001374535"/>
    </source>
</evidence>
<dbReference type="SUPFAM" id="SSF55753">
    <property type="entry name" value="Actin depolymerizing proteins"/>
    <property type="match status" value="2"/>
</dbReference>
<evidence type="ECO:0000313" key="3">
    <source>
        <dbReference type="EMBL" id="WVZ16168.1"/>
    </source>
</evidence>
<evidence type="ECO:0000256" key="1">
    <source>
        <dbReference type="SAM" id="MobiDB-lite"/>
    </source>
</evidence>
<proteinExistence type="predicted"/>
<feature type="domain" description="Gelsolin-like" evidence="2">
    <location>
        <begin position="346"/>
        <end position="399"/>
    </location>
</feature>
<accession>A0AAQ3NV86</accession>
<feature type="region of interest" description="Disordered" evidence="1">
    <location>
        <begin position="431"/>
        <end position="450"/>
    </location>
</feature>
<dbReference type="SUPFAM" id="SSF56235">
    <property type="entry name" value="N-terminal nucleophile aminohydrolases (Ntn hydrolases)"/>
    <property type="match status" value="1"/>
</dbReference>
<name>A0AAQ3NV86_VIGMU</name>
<dbReference type="GO" id="GO:0005525">
    <property type="term" value="F:GTP binding"/>
    <property type="evidence" value="ECO:0007669"/>
    <property type="project" value="UniProtKB-KW"/>
</dbReference>
<dbReference type="InterPro" id="IPR007122">
    <property type="entry name" value="Villin/Gelsolin"/>
</dbReference>
<dbReference type="SUPFAM" id="SSF52540">
    <property type="entry name" value="P-loop containing nucleoside triphosphate hydrolases"/>
    <property type="match status" value="1"/>
</dbReference>
<dbReference type="InterPro" id="IPR027417">
    <property type="entry name" value="P-loop_NTPase"/>
</dbReference>
<keyword evidence="4" id="KW-1185">Reference proteome</keyword>
<evidence type="ECO:0000259" key="2">
    <source>
        <dbReference type="Pfam" id="PF00626"/>
    </source>
</evidence>
<dbReference type="SMART" id="SM00262">
    <property type="entry name" value="GEL"/>
    <property type="match status" value="2"/>
</dbReference>
<feature type="domain" description="Gelsolin-like" evidence="2">
    <location>
        <begin position="248"/>
        <end position="295"/>
    </location>
</feature>
<dbReference type="InterPro" id="IPR029055">
    <property type="entry name" value="Ntn_hydrolases_N"/>
</dbReference>
<sequence length="450" mass="49921">MSLYSGCIKYTRLSAILKLFNVKARTGWSDKSFTELLELVFFFFLVCGHHSRSTMRSSSSFIPIPKSSLPPFIIFGDQAIEVEFAGHLEFVDTSSTLQISYGILEANILFLGLDNAGKTTLLNMFKDELMEVMLDDPGLRKLYALKGSLLKEGDVCKNEELGRTLEVVAEQGPQAFYNGTIAEKLVKDVKEAGGILTVEDLRNYKVEIAYAMTLNVMGYTIYGMPPPSSRTLALSMTTASKSGALRHDVHYWLGKDTSQDEAGAAAIKTVELDAALGGRVVQYREVQGHETEKFLSYFKPCIIPQEGGVASGFQHPEAEKHKTRLKSIRHGCLYAGENMLYMSKRQVPFARASLNHDDIFVLDTESKIFQFNGSNSSIQERAKALEVVEYIKDTYHDGKCDVAAVEDGMLMADPETGEFWGFFGGFAPLPRKTAGDDDKPTDSSPPKLLW</sequence>
<dbReference type="PANTHER" id="PTHR11977">
    <property type="entry name" value="VILLIN"/>
    <property type="match status" value="1"/>
</dbReference>
<dbReference type="GO" id="GO:0003924">
    <property type="term" value="F:GTPase activity"/>
    <property type="evidence" value="ECO:0007669"/>
    <property type="project" value="InterPro"/>
</dbReference>
<gene>
    <name evidence="3" type="ORF">V8G54_009150</name>
</gene>
<dbReference type="AlphaFoldDB" id="A0AAQ3NV86"/>
<reference evidence="3 4" key="1">
    <citation type="journal article" date="2023" name="Life. Sci Alliance">
        <title>Evolutionary insights into 3D genome organization and epigenetic landscape of Vigna mungo.</title>
        <authorList>
            <person name="Junaid A."/>
            <person name="Singh B."/>
            <person name="Bhatia S."/>
        </authorList>
    </citation>
    <scope>NUCLEOTIDE SEQUENCE [LARGE SCALE GENOMIC DNA]</scope>
    <source>
        <strain evidence="3">Urdbean</strain>
    </source>
</reference>
<dbReference type="InterPro" id="IPR007123">
    <property type="entry name" value="Gelsolin-like_dom"/>
</dbReference>
<dbReference type="Pfam" id="PF00626">
    <property type="entry name" value="Gelsolin"/>
    <property type="match status" value="2"/>
</dbReference>
<dbReference type="Gene3D" id="3.40.20.10">
    <property type="entry name" value="Severin"/>
    <property type="match status" value="2"/>
</dbReference>
<organism evidence="3 4">
    <name type="scientific">Vigna mungo</name>
    <name type="common">Black gram</name>
    <name type="synonym">Phaseolus mungo</name>
    <dbReference type="NCBI Taxonomy" id="3915"/>
    <lineage>
        <taxon>Eukaryota</taxon>
        <taxon>Viridiplantae</taxon>
        <taxon>Streptophyta</taxon>
        <taxon>Embryophyta</taxon>
        <taxon>Tracheophyta</taxon>
        <taxon>Spermatophyta</taxon>
        <taxon>Magnoliopsida</taxon>
        <taxon>eudicotyledons</taxon>
        <taxon>Gunneridae</taxon>
        <taxon>Pentapetalae</taxon>
        <taxon>rosids</taxon>
        <taxon>fabids</taxon>
        <taxon>Fabales</taxon>
        <taxon>Fabaceae</taxon>
        <taxon>Papilionoideae</taxon>
        <taxon>50 kb inversion clade</taxon>
        <taxon>NPAAA clade</taxon>
        <taxon>indigoferoid/millettioid clade</taxon>
        <taxon>Phaseoleae</taxon>
        <taxon>Vigna</taxon>
    </lineage>
</organism>